<organism evidence="6 7">
    <name type="scientific">Flammeovirga pacifica</name>
    <dbReference type="NCBI Taxonomy" id="915059"/>
    <lineage>
        <taxon>Bacteria</taxon>
        <taxon>Pseudomonadati</taxon>
        <taxon>Bacteroidota</taxon>
        <taxon>Cytophagia</taxon>
        <taxon>Cytophagales</taxon>
        <taxon>Flammeovirgaceae</taxon>
        <taxon>Flammeovirga</taxon>
    </lineage>
</organism>
<dbReference type="Gene3D" id="3.30.1120.10">
    <property type="match status" value="1"/>
</dbReference>
<name>A0A1S1YSZ0_FLAPC</name>
<evidence type="ECO:0000256" key="2">
    <source>
        <dbReference type="ARBA" id="ARBA00022723"/>
    </source>
</evidence>
<dbReference type="GO" id="GO:0046872">
    <property type="term" value="F:metal ion binding"/>
    <property type="evidence" value="ECO:0007669"/>
    <property type="project" value="UniProtKB-KW"/>
</dbReference>
<dbReference type="SUPFAM" id="SSF53649">
    <property type="entry name" value="Alkaline phosphatase-like"/>
    <property type="match status" value="1"/>
</dbReference>
<dbReference type="RefSeq" id="WP_052432157.1">
    <property type="nucleotide sequence ID" value="NZ_JRYR02000002.1"/>
</dbReference>
<keyword evidence="7" id="KW-1185">Reference proteome</keyword>
<comment type="similarity">
    <text evidence="1">Belongs to the sulfatase family.</text>
</comment>
<accession>A0A1S1YSZ0</accession>
<evidence type="ECO:0000256" key="3">
    <source>
        <dbReference type="ARBA" id="ARBA00022801"/>
    </source>
</evidence>
<dbReference type="InterPro" id="IPR024607">
    <property type="entry name" value="Sulfatase_CS"/>
</dbReference>
<evidence type="ECO:0000313" key="6">
    <source>
        <dbReference type="EMBL" id="OHX64128.1"/>
    </source>
</evidence>
<dbReference type="PANTHER" id="PTHR42693:SF53">
    <property type="entry name" value="ENDO-4-O-SULFATASE"/>
    <property type="match status" value="1"/>
</dbReference>
<dbReference type="InterPro" id="IPR017850">
    <property type="entry name" value="Alkaline_phosphatase_core_sf"/>
</dbReference>
<evidence type="ECO:0000256" key="1">
    <source>
        <dbReference type="ARBA" id="ARBA00008779"/>
    </source>
</evidence>
<dbReference type="AlphaFoldDB" id="A0A1S1YSZ0"/>
<protein>
    <recommendedName>
        <fullName evidence="5">Sulfatase N-terminal domain-containing protein</fullName>
    </recommendedName>
</protein>
<keyword evidence="3" id="KW-0378">Hydrolase</keyword>
<dbReference type="CDD" id="cd16146">
    <property type="entry name" value="ARS_like"/>
    <property type="match status" value="1"/>
</dbReference>
<sequence>METWNKLLIGLTVICFWARPVISDDKKPKGKPNVIIIITDDQGYGDIAAHGNNIIKTPAMDRLKNQGVSFDNFHAGSTCAPSRSALMTGMEGHRAGVWHTLAGCNLLREKFTAMPQVFKDNGYSTALFGKWHLGDAYPYLPENRGFEEALYHNAGGIGQTPDFWNNDYFDDVYLRNGKPERFKGYCTDVFFEEAIKYIEKKKDQPFFLYLSTNAPHGPLNVPEEYYNLYKDEEQLLDYQKAYYGMITNIDDNIARLEKKLKDLKLTDNTILIFTTDNGTQYGWKRIKGKEYGYNANMRGLKSSQYDGGHRVPFFMYWKNGKLSKGKTIDQLVMSYDVLPTLIELCGIEKHADTKYDGKSVSPLIFGSGENWPNRYGVLDKNKTQHPVKWKLSSVMNDDWRLINGKELYNIREDVGQQNNIADLHPEKVSEMRAAYEKWWDYVSKDFSKFEYYKIGVDGIDETALTIHDIHSDQPLAWNQALIRDPLSGKKPTLANDGFWTIDVQKEGYYNITLARWPKESKLKFNAQVDALGIQKPWYTALTNGRMIPLKNATLEIDALRVHQKVDMESEGTSFRVYLNEGKARLVGKFTGEDGKDISSFYVYISKENKS</sequence>
<dbReference type="InterPro" id="IPR050738">
    <property type="entry name" value="Sulfatase"/>
</dbReference>
<dbReference type="GO" id="GO:0004065">
    <property type="term" value="F:arylsulfatase activity"/>
    <property type="evidence" value="ECO:0007669"/>
    <property type="project" value="TreeGrafter"/>
</dbReference>
<dbReference type="Gene3D" id="3.40.720.10">
    <property type="entry name" value="Alkaline Phosphatase, subunit A"/>
    <property type="match status" value="1"/>
</dbReference>
<evidence type="ECO:0000313" key="7">
    <source>
        <dbReference type="Proteomes" id="UP000179797"/>
    </source>
</evidence>
<proteinExistence type="inferred from homology"/>
<gene>
    <name evidence="6" type="ORF">NH26_21215</name>
</gene>
<dbReference type="STRING" id="915059.NH26_21215"/>
<dbReference type="EMBL" id="JRYR02000002">
    <property type="protein sequence ID" value="OHX64128.1"/>
    <property type="molecule type" value="Genomic_DNA"/>
</dbReference>
<reference evidence="6 7" key="1">
    <citation type="journal article" date="2012" name="Int. J. Syst. Evol. Microbiol.">
        <title>Flammeovirga pacifica sp. nov., isolated from deep-sea sediment.</title>
        <authorList>
            <person name="Xu H."/>
            <person name="Fu Y."/>
            <person name="Yang N."/>
            <person name="Ding Z."/>
            <person name="Lai Q."/>
            <person name="Zeng R."/>
        </authorList>
    </citation>
    <scope>NUCLEOTIDE SEQUENCE [LARGE SCALE GENOMIC DNA]</scope>
    <source>
        <strain evidence="7">DSM 24597 / LMG 26175 / WPAGA1</strain>
    </source>
</reference>
<keyword evidence="2" id="KW-0479">Metal-binding</keyword>
<keyword evidence="4" id="KW-0106">Calcium</keyword>
<dbReference type="Proteomes" id="UP000179797">
    <property type="component" value="Unassembled WGS sequence"/>
</dbReference>
<comment type="caution">
    <text evidence="6">The sequence shown here is derived from an EMBL/GenBank/DDBJ whole genome shotgun (WGS) entry which is preliminary data.</text>
</comment>
<dbReference type="OrthoDB" id="9764377at2"/>
<evidence type="ECO:0000256" key="4">
    <source>
        <dbReference type="ARBA" id="ARBA00022837"/>
    </source>
</evidence>
<dbReference type="PANTHER" id="PTHR42693">
    <property type="entry name" value="ARYLSULFATASE FAMILY MEMBER"/>
    <property type="match status" value="1"/>
</dbReference>
<dbReference type="InterPro" id="IPR000917">
    <property type="entry name" value="Sulfatase_N"/>
</dbReference>
<dbReference type="PROSITE" id="PS00523">
    <property type="entry name" value="SULFATASE_1"/>
    <property type="match status" value="1"/>
</dbReference>
<evidence type="ECO:0000259" key="5">
    <source>
        <dbReference type="Pfam" id="PF00884"/>
    </source>
</evidence>
<feature type="domain" description="Sulfatase N-terminal" evidence="5">
    <location>
        <begin position="32"/>
        <end position="347"/>
    </location>
</feature>
<dbReference type="Pfam" id="PF00884">
    <property type="entry name" value="Sulfatase"/>
    <property type="match status" value="1"/>
</dbReference>